<evidence type="ECO:0000313" key="3">
    <source>
        <dbReference type="Proteomes" id="UP001586593"/>
    </source>
</evidence>
<protein>
    <submittedName>
        <fullName evidence="2">Uncharacterized protein</fullName>
    </submittedName>
</protein>
<sequence length="319" mass="33941">MVGAAVDAQALADPLAEEADALVGDVDALDAADAAGEGHDVALELAAHVGDELVRQVEDQDGGVAHGVGQRRVGAHVVGQADALEVLHVLVAGVDDLGELARLVAAGRVVVRRVAGEDDLLLVDPHLHRLFEDVRVLARVLGDDLGDGGPPVAGADDGDLVPLLVEAEAVGACHGGGGSAGDGRRCRGGEAELSHRGRGREESDARETRRRRRQASTRKQQRDQSRRRRREEGRSDQYHEKEETRQQRAGRWVGEGRRGIGKVLCLVALSDSSKVVPLQLNCLGQLDAYWTRRDTNGGGRTHYLGPCVSSKSSLNSCLC</sequence>
<feature type="compositionally biased region" description="Basic and acidic residues" evidence="1">
    <location>
        <begin position="182"/>
        <end position="207"/>
    </location>
</feature>
<evidence type="ECO:0000313" key="2">
    <source>
        <dbReference type="EMBL" id="KAL1835225.1"/>
    </source>
</evidence>
<dbReference type="EMBL" id="JAZHXJ010003357">
    <property type="protein sequence ID" value="KAL1835225.1"/>
    <property type="molecule type" value="Genomic_DNA"/>
</dbReference>
<keyword evidence="3" id="KW-1185">Reference proteome</keyword>
<reference evidence="2 3" key="1">
    <citation type="journal article" date="2024" name="Commun. Biol.">
        <title>Comparative genomic analysis of thermophilic fungi reveals convergent evolutionary adaptations and gene losses.</title>
        <authorList>
            <person name="Steindorff A.S."/>
            <person name="Aguilar-Pontes M.V."/>
            <person name="Robinson A.J."/>
            <person name="Andreopoulos B."/>
            <person name="LaButti K."/>
            <person name="Kuo A."/>
            <person name="Mondo S."/>
            <person name="Riley R."/>
            <person name="Otillar R."/>
            <person name="Haridas S."/>
            <person name="Lipzen A."/>
            <person name="Grimwood J."/>
            <person name="Schmutz J."/>
            <person name="Clum A."/>
            <person name="Reid I.D."/>
            <person name="Moisan M.C."/>
            <person name="Butler G."/>
            <person name="Nguyen T.T.M."/>
            <person name="Dewar K."/>
            <person name="Conant G."/>
            <person name="Drula E."/>
            <person name="Henrissat B."/>
            <person name="Hansel C."/>
            <person name="Singer S."/>
            <person name="Hutchinson M.I."/>
            <person name="de Vries R.P."/>
            <person name="Natvig D.O."/>
            <person name="Powell A.J."/>
            <person name="Tsang A."/>
            <person name="Grigoriev I.V."/>
        </authorList>
    </citation>
    <scope>NUCLEOTIDE SEQUENCE [LARGE SCALE GENOMIC DNA]</scope>
    <source>
        <strain evidence="2 3">ATCC 24622</strain>
    </source>
</reference>
<feature type="compositionally biased region" description="Basic and acidic residues" evidence="1">
    <location>
        <begin position="220"/>
        <end position="246"/>
    </location>
</feature>
<feature type="region of interest" description="Disordered" evidence="1">
    <location>
        <begin position="174"/>
        <end position="250"/>
    </location>
</feature>
<gene>
    <name evidence="2" type="ORF">VTK73DRAFT_5974</name>
</gene>
<evidence type="ECO:0000256" key="1">
    <source>
        <dbReference type="SAM" id="MobiDB-lite"/>
    </source>
</evidence>
<comment type="caution">
    <text evidence="2">The sequence shown here is derived from an EMBL/GenBank/DDBJ whole genome shotgun (WGS) entry which is preliminary data.</text>
</comment>
<accession>A0ABR3V0T8</accession>
<name>A0ABR3V0T8_9PEZI</name>
<organism evidence="2 3">
    <name type="scientific">Phialemonium thermophilum</name>
    <dbReference type="NCBI Taxonomy" id="223376"/>
    <lineage>
        <taxon>Eukaryota</taxon>
        <taxon>Fungi</taxon>
        <taxon>Dikarya</taxon>
        <taxon>Ascomycota</taxon>
        <taxon>Pezizomycotina</taxon>
        <taxon>Sordariomycetes</taxon>
        <taxon>Sordariomycetidae</taxon>
        <taxon>Cephalothecales</taxon>
        <taxon>Cephalothecaceae</taxon>
        <taxon>Phialemonium</taxon>
    </lineage>
</organism>
<dbReference type="Proteomes" id="UP001586593">
    <property type="component" value="Unassembled WGS sequence"/>
</dbReference>
<proteinExistence type="predicted"/>